<keyword evidence="2" id="KW-1185">Reference proteome</keyword>
<dbReference type="Gene3D" id="2.160.10.10">
    <property type="entry name" value="Hexapeptide repeat proteins"/>
    <property type="match status" value="1"/>
</dbReference>
<dbReference type="EMBL" id="NOJY02000024">
    <property type="protein sequence ID" value="RDY26554.1"/>
    <property type="molecule type" value="Genomic_DNA"/>
</dbReference>
<dbReference type="PANTHER" id="PTHR43360">
    <property type="entry name" value="CARBON DIOXIDE CONCENTRATING MECHANISM PROTEIN CCMM"/>
    <property type="match status" value="1"/>
</dbReference>
<dbReference type="Proteomes" id="UP000215694">
    <property type="component" value="Unassembled WGS sequence"/>
</dbReference>
<evidence type="ECO:0000313" key="1">
    <source>
        <dbReference type="EMBL" id="RDY26554.1"/>
    </source>
</evidence>
<reference evidence="1 2" key="1">
    <citation type="journal article" date="2017" name="Genome Announc.">
        <title>Draft Genome Sequence of Romboutsia weinsteinii sp. nov. Strain CCRI-19649(T) Isolated from Surface Water.</title>
        <authorList>
            <person name="Maheux A.F."/>
            <person name="Boudreau D.K."/>
            <person name="Berube E."/>
            <person name="Boissinot M."/>
            <person name="Cantin P."/>
            <person name="Raymond F."/>
            <person name="Corbeil J."/>
            <person name="Omar R.F."/>
            <person name="Bergeron M.G."/>
        </authorList>
    </citation>
    <scope>NUCLEOTIDE SEQUENCE [LARGE SCALE GENOMIC DNA]</scope>
    <source>
        <strain evidence="1 2">CCRI-19649</strain>
    </source>
</reference>
<dbReference type="InterPro" id="IPR052265">
    <property type="entry name" value="Gamma-CA"/>
</dbReference>
<dbReference type="InterPro" id="IPR011004">
    <property type="entry name" value="Trimer_LpxA-like_sf"/>
</dbReference>
<proteinExistence type="predicted"/>
<accession>A0A371J1I1</accession>
<dbReference type="SUPFAM" id="SSF51161">
    <property type="entry name" value="Trimeric LpxA-like enzymes"/>
    <property type="match status" value="1"/>
</dbReference>
<sequence length="233" mass="25190">MENNIPNLSGPYNQYAYFVGPNPSTSINPCSVCPKIDSSTFIGPFSSIIGDVTILKNVFIACSVVIRADEGTPFYIGNNTNLQDGVILHGLEKEYVRVNDERYSIYIGNNVSCAHNCMVHGPCFIGDNVFIGFKSIVFNACVSSNCYIGIGAVVTNGVVIARGRFVPSGAVIDTQEKADSLYPVPIDDAEFAKAVIAVNTEFPSAYNLLFGDTRCSCGLCCRSNCLKKHNIQN</sequence>
<protein>
    <submittedName>
        <fullName evidence="1">Carbonate dehydratase</fullName>
    </submittedName>
</protein>
<organism evidence="1 2">
    <name type="scientific">Romboutsia weinsteinii</name>
    <dbReference type="NCBI Taxonomy" id="2020949"/>
    <lineage>
        <taxon>Bacteria</taxon>
        <taxon>Bacillati</taxon>
        <taxon>Bacillota</taxon>
        <taxon>Clostridia</taxon>
        <taxon>Peptostreptococcales</taxon>
        <taxon>Peptostreptococcaceae</taxon>
        <taxon>Romboutsia</taxon>
    </lineage>
</organism>
<gene>
    <name evidence="1" type="ORF">CHL78_012940</name>
</gene>
<comment type="caution">
    <text evidence="1">The sequence shown here is derived from an EMBL/GenBank/DDBJ whole genome shotgun (WGS) entry which is preliminary data.</text>
</comment>
<dbReference type="RefSeq" id="WP_094368108.1">
    <property type="nucleotide sequence ID" value="NZ_NOJY02000024.1"/>
</dbReference>
<name>A0A371J1I1_9FIRM</name>
<evidence type="ECO:0000313" key="2">
    <source>
        <dbReference type="Proteomes" id="UP000215694"/>
    </source>
</evidence>
<dbReference type="AlphaFoldDB" id="A0A371J1I1"/>
<dbReference type="PANTHER" id="PTHR43360:SF1">
    <property type="entry name" value="CARBOXYSOME ASSEMBLY PROTEIN CCMM"/>
    <property type="match status" value="1"/>
</dbReference>
<dbReference type="OrthoDB" id="9803036at2"/>